<name>A0A1E7ESL4_9STRA</name>
<dbReference type="EMBL" id="KV784378">
    <property type="protein sequence ID" value="OEU08837.1"/>
    <property type="molecule type" value="Genomic_DNA"/>
</dbReference>
<dbReference type="OrthoDB" id="10535434at2759"/>
<gene>
    <name evidence="1" type="ORF">FRACYDRAFT_271603</name>
</gene>
<evidence type="ECO:0000313" key="1">
    <source>
        <dbReference type="EMBL" id="OEU08837.1"/>
    </source>
</evidence>
<sequence>MTQTKLQTLATSTATAIPTYTSIKTIEPQKKNKKQAVWANSPVIMAMLTNNNLSSCQDVTRMISECHRTNSKDQVCFAAEKRMETTCGTIGRILEETQSTLLK</sequence>
<accession>A0A1E7ESL4</accession>
<organism evidence="1 2">
    <name type="scientific">Fragilariopsis cylindrus CCMP1102</name>
    <dbReference type="NCBI Taxonomy" id="635003"/>
    <lineage>
        <taxon>Eukaryota</taxon>
        <taxon>Sar</taxon>
        <taxon>Stramenopiles</taxon>
        <taxon>Ochrophyta</taxon>
        <taxon>Bacillariophyta</taxon>
        <taxon>Bacillariophyceae</taxon>
        <taxon>Bacillariophycidae</taxon>
        <taxon>Bacillariales</taxon>
        <taxon>Bacillariaceae</taxon>
        <taxon>Fragilariopsis</taxon>
    </lineage>
</organism>
<reference evidence="1 2" key="1">
    <citation type="submission" date="2016-09" db="EMBL/GenBank/DDBJ databases">
        <title>Extensive genetic diversity and differential bi-allelic expression allows diatom success in the polar Southern Ocean.</title>
        <authorList>
            <consortium name="DOE Joint Genome Institute"/>
            <person name="Mock T."/>
            <person name="Otillar R.P."/>
            <person name="Strauss J."/>
            <person name="Dupont C."/>
            <person name="Frickenhaus S."/>
            <person name="Maumus F."/>
            <person name="Mcmullan M."/>
            <person name="Sanges R."/>
            <person name="Schmutz J."/>
            <person name="Toseland A."/>
            <person name="Valas R."/>
            <person name="Veluchamy A."/>
            <person name="Ward B.J."/>
            <person name="Allen A."/>
            <person name="Barry K."/>
            <person name="Falciatore A."/>
            <person name="Ferrante M."/>
            <person name="Fortunato A.E."/>
            <person name="Gloeckner G."/>
            <person name="Gruber A."/>
            <person name="Hipkin R."/>
            <person name="Janech M."/>
            <person name="Kroth P."/>
            <person name="Leese F."/>
            <person name="Lindquist E."/>
            <person name="Lyon B.R."/>
            <person name="Martin J."/>
            <person name="Mayer C."/>
            <person name="Parker M."/>
            <person name="Quesneville H."/>
            <person name="Raymond J."/>
            <person name="Uhlig C."/>
            <person name="Valentin K.U."/>
            <person name="Worden A.Z."/>
            <person name="Armbrust E.V."/>
            <person name="Bowler C."/>
            <person name="Green B."/>
            <person name="Moulton V."/>
            <person name="Van Oosterhout C."/>
            <person name="Grigoriev I."/>
        </authorList>
    </citation>
    <scope>NUCLEOTIDE SEQUENCE [LARGE SCALE GENOMIC DNA]</scope>
    <source>
        <strain evidence="1 2">CCMP1102</strain>
    </source>
</reference>
<protein>
    <submittedName>
        <fullName evidence="1">Uncharacterized protein</fullName>
    </submittedName>
</protein>
<keyword evidence="2" id="KW-1185">Reference proteome</keyword>
<dbReference type="KEGG" id="fcy:FRACYDRAFT_271603"/>
<evidence type="ECO:0000313" key="2">
    <source>
        <dbReference type="Proteomes" id="UP000095751"/>
    </source>
</evidence>
<dbReference type="AlphaFoldDB" id="A0A1E7ESL4"/>
<dbReference type="Proteomes" id="UP000095751">
    <property type="component" value="Unassembled WGS sequence"/>
</dbReference>
<dbReference type="InParanoid" id="A0A1E7ESL4"/>
<proteinExistence type="predicted"/>